<dbReference type="RefSeq" id="XP_033605674.1">
    <property type="nucleotide sequence ID" value="XM_033746328.1"/>
</dbReference>
<gene>
    <name evidence="1" type="ORF">EJ05DRAFT_496052</name>
</gene>
<dbReference type="EMBL" id="ML996565">
    <property type="protein sequence ID" value="KAF2763223.1"/>
    <property type="molecule type" value="Genomic_DNA"/>
</dbReference>
<organism evidence="1 2">
    <name type="scientific">Pseudovirgaria hyperparasitica</name>
    <dbReference type="NCBI Taxonomy" id="470096"/>
    <lineage>
        <taxon>Eukaryota</taxon>
        <taxon>Fungi</taxon>
        <taxon>Dikarya</taxon>
        <taxon>Ascomycota</taxon>
        <taxon>Pezizomycotina</taxon>
        <taxon>Dothideomycetes</taxon>
        <taxon>Dothideomycetes incertae sedis</taxon>
        <taxon>Acrospermales</taxon>
        <taxon>Acrospermaceae</taxon>
        <taxon>Pseudovirgaria</taxon>
    </lineage>
</organism>
<name>A0A6A6WM42_9PEZI</name>
<dbReference type="GeneID" id="54487382"/>
<proteinExistence type="predicted"/>
<dbReference type="Proteomes" id="UP000799437">
    <property type="component" value="Unassembled WGS sequence"/>
</dbReference>
<evidence type="ECO:0000313" key="2">
    <source>
        <dbReference type="Proteomes" id="UP000799437"/>
    </source>
</evidence>
<evidence type="ECO:0000313" key="1">
    <source>
        <dbReference type="EMBL" id="KAF2763223.1"/>
    </source>
</evidence>
<sequence>MSYWWQKYRGLSSKHRLLLGVGVIGYAGLGLVFSDAIEEKFGMVPTEQDKEKLKMMVPRVVRVDRDRDGDEITSPQRKE</sequence>
<dbReference type="OrthoDB" id="2555959at2759"/>
<accession>A0A6A6WM42</accession>
<keyword evidence="2" id="KW-1185">Reference proteome</keyword>
<reference evidence="1" key="1">
    <citation type="journal article" date="2020" name="Stud. Mycol.">
        <title>101 Dothideomycetes genomes: a test case for predicting lifestyles and emergence of pathogens.</title>
        <authorList>
            <person name="Haridas S."/>
            <person name="Albert R."/>
            <person name="Binder M."/>
            <person name="Bloem J."/>
            <person name="Labutti K."/>
            <person name="Salamov A."/>
            <person name="Andreopoulos B."/>
            <person name="Baker S."/>
            <person name="Barry K."/>
            <person name="Bills G."/>
            <person name="Bluhm B."/>
            <person name="Cannon C."/>
            <person name="Castanera R."/>
            <person name="Culley D."/>
            <person name="Daum C."/>
            <person name="Ezra D."/>
            <person name="Gonzalez J."/>
            <person name="Henrissat B."/>
            <person name="Kuo A."/>
            <person name="Liang C."/>
            <person name="Lipzen A."/>
            <person name="Lutzoni F."/>
            <person name="Magnuson J."/>
            <person name="Mondo S."/>
            <person name="Nolan M."/>
            <person name="Ohm R."/>
            <person name="Pangilinan J."/>
            <person name="Park H.-J."/>
            <person name="Ramirez L."/>
            <person name="Alfaro M."/>
            <person name="Sun H."/>
            <person name="Tritt A."/>
            <person name="Yoshinaga Y."/>
            <person name="Zwiers L.-H."/>
            <person name="Turgeon B."/>
            <person name="Goodwin S."/>
            <person name="Spatafora J."/>
            <person name="Crous P."/>
            <person name="Grigoriev I."/>
        </authorList>
    </citation>
    <scope>NUCLEOTIDE SEQUENCE</scope>
    <source>
        <strain evidence="1">CBS 121739</strain>
    </source>
</reference>
<dbReference type="AlphaFoldDB" id="A0A6A6WM42"/>
<protein>
    <submittedName>
        <fullName evidence="1">Uncharacterized protein</fullName>
    </submittedName>
</protein>